<sequence>MSMNQDPRWDIQGSENQLQEITTQIRALAQHYQGDVDALLQLLRTLEHLHREIREQFFEPSLPNTRKDLYHLLRDIEETGGWPYIERMKLQSFFKVLTEDSDLPSPD</sequence>
<evidence type="ECO:0000313" key="3">
    <source>
        <dbReference type="Proteomes" id="UP000002384"/>
    </source>
</evidence>
<dbReference type="KEGG" id="cyc:PCC7424_4932"/>
<dbReference type="Proteomes" id="UP000002384">
    <property type="component" value="Chromosome"/>
</dbReference>
<dbReference type="AlphaFoldDB" id="B7KEG8"/>
<dbReference type="RefSeq" id="WP_015956867.1">
    <property type="nucleotide sequence ID" value="NC_011729.1"/>
</dbReference>
<evidence type="ECO:0000313" key="2">
    <source>
        <dbReference type="EMBL" id="ACK73286.1"/>
    </source>
</evidence>
<reference evidence="3" key="1">
    <citation type="journal article" date="2011" name="MBio">
        <title>Novel metabolic attributes of the genus Cyanothece, comprising a group of unicellular nitrogen-fixing Cyanobacteria.</title>
        <authorList>
            <person name="Bandyopadhyay A."/>
            <person name="Elvitigala T."/>
            <person name="Welsh E."/>
            <person name="Stockel J."/>
            <person name="Liberton M."/>
            <person name="Min H."/>
            <person name="Sherman L.A."/>
            <person name="Pakrasi H.B."/>
        </authorList>
    </citation>
    <scope>NUCLEOTIDE SEQUENCE [LARGE SCALE GENOMIC DNA]</scope>
    <source>
        <strain evidence="3">PCC 7424</strain>
    </source>
</reference>
<accession>B7KEG8</accession>
<dbReference type="STRING" id="65393.PCC7424_4932"/>
<gene>
    <name evidence="2" type="ordered locus">PCC7424_4932</name>
</gene>
<protein>
    <submittedName>
        <fullName evidence="2">Uncharacterized protein</fullName>
    </submittedName>
</protein>
<dbReference type="eggNOG" id="ENOG50330B3">
    <property type="taxonomic scope" value="Bacteria"/>
</dbReference>
<dbReference type="HOGENOM" id="CLU_151356_1_0_3"/>
<dbReference type="EMBL" id="CP001291">
    <property type="protein sequence ID" value="ACK73286.1"/>
    <property type="molecule type" value="Genomic_DNA"/>
</dbReference>
<proteinExistence type="predicted"/>
<keyword evidence="3" id="KW-1185">Reference proteome</keyword>
<feature type="coiled-coil region" evidence="1">
    <location>
        <begin position="11"/>
        <end position="56"/>
    </location>
</feature>
<keyword evidence="1" id="KW-0175">Coiled coil</keyword>
<name>B7KEG8_GLOC7</name>
<evidence type="ECO:0000256" key="1">
    <source>
        <dbReference type="SAM" id="Coils"/>
    </source>
</evidence>
<organism evidence="2 3">
    <name type="scientific">Gloeothece citriformis (strain PCC 7424)</name>
    <name type="common">Cyanothece sp. (strain PCC 7424)</name>
    <dbReference type="NCBI Taxonomy" id="65393"/>
    <lineage>
        <taxon>Bacteria</taxon>
        <taxon>Bacillati</taxon>
        <taxon>Cyanobacteriota</taxon>
        <taxon>Cyanophyceae</taxon>
        <taxon>Oscillatoriophycideae</taxon>
        <taxon>Chroococcales</taxon>
        <taxon>Aphanothecaceae</taxon>
        <taxon>Gloeothece</taxon>
        <taxon>Gloeothece citriformis</taxon>
    </lineage>
</organism>